<dbReference type="RefSeq" id="WP_188880271.1">
    <property type="nucleotide sequence ID" value="NZ_BMPF01000001.1"/>
</dbReference>
<protein>
    <submittedName>
        <fullName evidence="2">Uncharacterized protein</fullName>
    </submittedName>
</protein>
<dbReference type="OrthoDB" id="380475at2157"/>
<dbReference type="PROSITE" id="PS51257">
    <property type="entry name" value="PROKAR_LIPOPROTEIN"/>
    <property type="match status" value="1"/>
</dbReference>
<evidence type="ECO:0000313" key="2">
    <source>
        <dbReference type="EMBL" id="GGL29580.1"/>
    </source>
</evidence>
<dbReference type="EMBL" id="BMPF01000001">
    <property type="protein sequence ID" value="GGL29580.1"/>
    <property type="molecule type" value="Genomic_DNA"/>
</dbReference>
<organism evidence="2 3">
    <name type="scientific">Halarchaeum grantii</name>
    <dbReference type="NCBI Taxonomy" id="1193105"/>
    <lineage>
        <taxon>Archaea</taxon>
        <taxon>Methanobacteriati</taxon>
        <taxon>Methanobacteriota</taxon>
        <taxon>Stenosarchaea group</taxon>
        <taxon>Halobacteria</taxon>
        <taxon>Halobacteriales</taxon>
        <taxon>Halobacteriaceae</taxon>
    </lineage>
</organism>
<sequence>MKRAHLLAIALLVVAVACLANPLYVAALPEANVLGHAPRGGGAAAFAPDLRYLARLALSTLGVFALVGALASAFAGGVEAVEDRP</sequence>
<dbReference type="AlphaFoldDB" id="A0A830F198"/>
<keyword evidence="1" id="KW-0472">Membrane</keyword>
<accession>A0A830F198</accession>
<keyword evidence="1" id="KW-0812">Transmembrane</keyword>
<comment type="caution">
    <text evidence="2">The sequence shown here is derived from an EMBL/GenBank/DDBJ whole genome shotgun (WGS) entry which is preliminary data.</text>
</comment>
<name>A0A830F198_9EURY</name>
<gene>
    <name evidence="2" type="ORF">GCM10009037_11570</name>
</gene>
<dbReference type="Proteomes" id="UP000628840">
    <property type="component" value="Unassembled WGS sequence"/>
</dbReference>
<evidence type="ECO:0000256" key="1">
    <source>
        <dbReference type="SAM" id="Phobius"/>
    </source>
</evidence>
<feature type="transmembrane region" description="Helical" evidence="1">
    <location>
        <begin position="56"/>
        <end position="78"/>
    </location>
</feature>
<evidence type="ECO:0000313" key="3">
    <source>
        <dbReference type="Proteomes" id="UP000628840"/>
    </source>
</evidence>
<keyword evidence="1" id="KW-1133">Transmembrane helix</keyword>
<keyword evidence="3" id="KW-1185">Reference proteome</keyword>
<reference evidence="2 3" key="1">
    <citation type="journal article" date="2019" name="Int. J. Syst. Evol. Microbiol.">
        <title>The Global Catalogue of Microorganisms (GCM) 10K type strain sequencing project: providing services to taxonomists for standard genome sequencing and annotation.</title>
        <authorList>
            <consortium name="The Broad Institute Genomics Platform"/>
            <consortium name="The Broad Institute Genome Sequencing Center for Infectious Disease"/>
            <person name="Wu L."/>
            <person name="Ma J."/>
        </authorList>
    </citation>
    <scope>NUCLEOTIDE SEQUENCE [LARGE SCALE GENOMIC DNA]</scope>
    <source>
        <strain evidence="2 3">JCM 19585</strain>
    </source>
</reference>
<proteinExistence type="predicted"/>